<reference evidence="3 4" key="1">
    <citation type="submission" date="2024-09" db="EMBL/GenBank/DDBJ databases">
        <authorList>
            <person name="Sun Q."/>
            <person name="Mori K."/>
        </authorList>
    </citation>
    <scope>NUCLEOTIDE SEQUENCE [LARGE SCALE GENOMIC DNA]</scope>
    <source>
        <strain evidence="3 4">NCAIM B.02537</strain>
    </source>
</reference>
<feature type="chain" id="PRO_5045769525" evidence="1">
    <location>
        <begin position="23"/>
        <end position="423"/>
    </location>
</feature>
<dbReference type="PANTHER" id="PTHR43283:SF3">
    <property type="entry name" value="BETA-LACTAMASE FAMILY PROTEIN (AFU_ORTHOLOGUE AFUA_5G07500)"/>
    <property type="match status" value="1"/>
</dbReference>
<dbReference type="PANTHER" id="PTHR43283">
    <property type="entry name" value="BETA-LACTAMASE-RELATED"/>
    <property type="match status" value="1"/>
</dbReference>
<feature type="signal peptide" evidence="1">
    <location>
        <begin position="1"/>
        <end position="22"/>
    </location>
</feature>
<dbReference type="SUPFAM" id="SSF56601">
    <property type="entry name" value="beta-lactamase/transpeptidase-like"/>
    <property type="match status" value="1"/>
</dbReference>
<evidence type="ECO:0000259" key="2">
    <source>
        <dbReference type="Pfam" id="PF00144"/>
    </source>
</evidence>
<dbReference type="InterPro" id="IPR012338">
    <property type="entry name" value="Beta-lactam/transpept-like"/>
</dbReference>
<protein>
    <submittedName>
        <fullName evidence="3">Serine hydrolase domain-containing protein</fullName>
        <ecNumber evidence="3">3.-.-.-</ecNumber>
    </submittedName>
</protein>
<dbReference type="InterPro" id="IPR050789">
    <property type="entry name" value="Diverse_Enzym_Activities"/>
</dbReference>
<dbReference type="EMBL" id="JBHLTL010000011">
    <property type="protein sequence ID" value="MFC0590543.1"/>
    <property type="molecule type" value="Genomic_DNA"/>
</dbReference>
<dbReference type="GO" id="GO:0016787">
    <property type="term" value="F:hydrolase activity"/>
    <property type="evidence" value="ECO:0007669"/>
    <property type="project" value="UniProtKB-KW"/>
</dbReference>
<dbReference type="Pfam" id="PF00144">
    <property type="entry name" value="Beta-lactamase"/>
    <property type="match status" value="1"/>
</dbReference>
<dbReference type="EC" id="3.-.-.-" evidence="3"/>
<organism evidence="3 4">
    <name type="scientific">Novosphingobium aquiterrae</name>
    <dbReference type="NCBI Taxonomy" id="624388"/>
    <lineage>
        <taxon>Bacteria</taxon>
        <taxon>Pseudomonadati</taxon>
        <taxon>Pseudomonadota</taxon>
        <taxon>Alphaproteobacteria</taxon>
        <taxon>Sphingomonadales</taxon>
        <taxon>Sphingomonadaceae</taxon>
        <taxon>Novosphingobium</taxon>
    </lineage>
</organism>
<proteinExistence type="predicted"/>
<feature type="domain" description="Beta-lactamase-related" evidence="2">
    <location>
        <begin position="35"/>
        <end position="401"/>
    </location>
</feature>
<evidence type="ECO:0000313" key="4">
    <source>
        <dbReference type="Proteomes" id="UP001589943"/>
    </source>
</evidence>
<name>A0ABV6PN93_9SPHN</name>
<keyword evidence="4" id="KW-1185">Reference proteome</keyword>
<sequence length="423" mass="44609">MQVSAMLGAGTALPLGMGRAFAADADVAAKWPAVTAMLDKYVAERKVAGMSAAIGWGTQEPGFIARGKEALGDPDATGPDSLFRIYSMTKPITGMAAMILIDEGKLGLDQPLSDLLPKFAKMQVQVTPDGSITELRPAKTPITIRHLLTHTAGLAYSIIQKGPIKAAYEAAGLIPGQVTKLPLPGLDRGKPVNSLKLFADRLAEMPLVYEPGTQWSYSVALDLMGRVIEIASGQPFDAFLQDRIFGPAGMTSTWFTVPKSEVHRLTGNYSPQMGMLIPIDPAPSSVYLDKPAFPFGGAGLVSSPRDYDRFLEMLAGYGKIGGKRVMSELAVRVGTSNLLPEGAKTAGTFANGAGFGAGGRVGLGGDAGTYGWGGAAGTVAFVNLKYGLRASLYTQYMPSEAYPVHTEFPQAVQTDLAKMRGQG</sequence>
<keyword evidence="1" id="KW-0732">Signal</keyword>
<dbReference type="Gene3D" id="3.40.710.10">
    <property type="entry name" value="DD-peptidase/beta-lactamase superfamily"/>
    <property type="match status" value="1"/>
</dbReference>
<dbReference type="InterPro" id="IPR001466">
    <property type="entry name" value="Beta-lactam-related"/>
</dbReference>
<comment type="caution">
    <text evidence="3">The sequence shown here is derived from an EMBL/GenBank/DDBJ whole genome shotgun (WGS) entry which is preliminary data.</text>
</comment>
<evidence type="ECO:0000256" key="1">
    <source>
        <dbReference type="SAM" id="SignalP"/>
    </source>
</evidence>
<dbReference type="Proteomes" id="UP001589943">
    <property type="component" value="Unassembled WGS sequence"/>
</dbReference>
<dbReference type="RefSeq" id="WP_379482363.1">
    <property type="nucleotide sequence ID" value="NZ_JBHLTL010000011.1"/>
</dbReference>
<keyword evidence="3" id="KW-0378">Hydrolase</keyword>
<gene>
    <name evidence="3" type="ORF">ACFFF7_14120</name>
</gene>
<evidence type="ECO:0000313" key="3">
    <source>
        <dbReference type="EMBL" id="MFC0590543.1"/>
    </source>
</evidence>
<accession>A0ABV6PN93</accession>